<dbReference type="PANTHER" id="PTHR12558:SF33">
    <property type="entry name" value="BLL7664 PROTEIN"/>
    <property type="match status" value="1"/>
</dbReference>
<dbReference type="RefSeq" id="WP_067676722.1">
    <property type="nucleotide sequence ID" value="NZ_CP016591.1"/>
</dbReference>
<dbReference type="InterPro" id="IPR000157">
    <property type="entry name" value="TIR_dom"/>
</dbReference>
<gene>
    <name evidence="4" type="ORF">A6F68_00844</name>
</gene>
<dbReference type="Proteomes" id="UP000092932">
    <property type="component" value="Chromosome"/>
</dbReference>
<keyword evidence="2" id="KW-0812">Transmembrane</keyword>
<accession>A0A1B2AB28</accession>
<keyword evidence="5" id="KW-1185">Reference proteome</keyword>
<name>A0A1B2AB28_9SPHN</name>
<dbReference type="STRING" id="692370.A6F68_00844"/>
<dbReference type="SUPFAM" id="SSF48439">
    <property type="entry name" value="Protein prenylyltransferase"/>
    <property type="match status" value="1"/>
</dbReference>
<dbReference type="PATRIC" id="fig|692370.5.peg.860"/>
<dbReference type="InterPro" id="IPR019734">
    <property type="entry name" value="TPR_rpt"/>
</dbReference>
<dbReference type="SMART" id="SM00028">
    <property type="entry name" value="TPR"/>
    <property type="match status" value="3"/>
</dbReference>
<reference evidence="4 5" key="1">
    <citation type="submission" date="2016-07" db="EMBL/GenBank/DDBJ databases">
        <title>Complete genome sequence of Altererythrobacter dongtanensis KCTC 22672, a type strain with esterase isolated from tidal flat.</title>
        <authorList>
            <person name="Cheng H."/>
            <person name="Wu Y.-H."/>
            <person name="Zhou P."/>
            <person name="Huo Y.-Y."/>
            <person name="Wang C.-S."/>
            <person name="Xu X.-W."/>
        </authorList>
    </citation>
    <scope>NUCLEOTIDE SEQUENCE [LARGE SCALE GENOMIC DNA]</scope>
    <source>
        <strain evidence="4 5">KCTC 22672</strain>
    </source>
</reference>
<dbReference type="KEGG" id="ado:A6F68_00844"/>
<dbReference type="InterPro" id="IPR011990">
    <property type="entry name" value="TPR-like_helical_dom_sf"/>
</dbReference>
<feature type="transmembrane region" description="Helical" evidence="2">
    <location>
        <begin position="166"/>
        <end position="185"/>
    </location>
</feature>
<organism evidence="4 5">
    <name type="scientific">Tsuneonella dongtanensis</name>
    <dbReference type="NCBI Taxonomy" id="692370"/>
    <lineage>
        <taxon>Bacteria</taxon>
        <taxon>Pseudomonadati</taxon>
        <taxon>Pseudomonadota</taxon>
        <taxon>Alphaproteobacteria</taxon>
        <taxon>Sphingomonadales</taxon>
        <taxon>Erythrobacteraceae</taxon>
        <taxon>Tsuneonella</taxon>
    </lineage>
</organism>
<dbReference type="InterPro" id="IPR035897">
    <property type="entry name" value="Toll_tir_struct_dom_sf"/>
</dbReference>
<dbReference type="Pfam" id="PF13676">
    <property type="entry name" value="TIR_2"/>
    <property type="match status" value="1"/>
</dbReference>
<dbReference type="GO" id="GO:0007165">
    <property type="term" value="P:signal transduction"/>
    <property type="evidence" value="ECO:0007669"/>
    <property type="project" value="InterPro"/>
</dbReference>
<keyword evidence="2" id="KW-0472">Membrane</keyword>
<evidence type="ECO:0000256" key="2">
    <source>
        <dbReference type="SAM" id="Phobius"/>
    </source>
</evidence>
<dbReference type="Gene3D" id="3.40.50.10610">
    <property type="entry name" value="ABC-type transport auxiliary lipoprotein component"/>
    <property type="match status" value="1"/>
</dbReference>
<dbReference type="Gene3D" id="1.25.40.10">
    <property type="entry name" value="Tetratricopeptide repeat domain"/>
    <property type="match status" value="2"/>
</dbReference>
<dbReference type="SUPFAM" id="SSF52200">
    <property type="entry name" value="Toll/Interleukin receptor TIR domain"/>
    <property type="match status" value="1"/>
</dbReference>
<dbReference type="PANTHER" id="PTHR12558">
    <property type="entry name" value="CELL DIVISION CYCLE 16,23,27"/>
    <property type="match status" value="1"/>
</dbReference>
<evidence type="ECO:0000259" key="3">
    <source>
        <dbReference type="Pfam" id="PF13676"/>
    </source>
</evidence>
<dbReference type="SUPFAM" id="SSF48452">
    <property type="entry name" value="TPR-like"/>
    <property type="match status" value="1"/>
</dbReference>
<feature type="domain" description="TIR" evidence="3">
    <location>
        <begin position="17"/>
        <end position="125"/>
    </location>
</feature>
<dbReference type="AlphaFoldDB" id="A0A1B2AB28"/>
<dbReference type="EMBL" id="CP016591">
    <property type="protein sequence ID" value="ANY19370.1"/>
    <property type="molecule type" value="Genomic_DNA"/>
</dbReference>
<evidence type="ECO:0000313" key="5">
    <source>
        <dbReference type="Proteomes" id="UP000092932"/>
    </source>
</evidence>
<evidence type="ECO:0000313" key="4">
    <source>
        <dbReference type="EMBL" id="ANY19370.1"/>
    </source>
</evidence>
<feature type="repeat" description="TPR" evidence="1">
    <location>
        <begin position="493"/>
        <end position="526"/>
    </location>
</feature>
<evidence type="ECO:0000256" key="1">
    <source>
        <dbReference type="PROSITE-ProRule" id="PRU00339"/>
    </source>
</evidence>
<sequence length="651" mass="70658">MQSVENDTAEADRAVSIFFSYSRQDRDRALPIIRMLEGRGFNVWWDGLLEGGTAFARTTEAALESADAIVVLWSETSVQSHWVRDEATRGRDRGRMVPVSIDGNQPPIGFRQIQVLDLTKWKGKENAPEMDELVRAVLAVSGNSDLQLPVTKAAPTAGPGRASRRAVLVGGGAALVLVGGGLAWWQFRPPADDGRTGIAVLPFENLSGDPEQAYFSDGLTSEIRTVLARNHQLQVIGSVSSDSFRDKQEEMDSIGKALGVAFLLNGNVQKMGEIVKITAGLINVATGASTWAESFERPLADIFALQSAIAAAVASALKATMDADFANSGGPELGGTRSVAAFDAFHRGRALFDLHIDEASERAALAKFDEAIRIDPQYAAARAARSRALGVIANQYQTSADRKRSMDEAVAEARRATEIAPRYAAGFSALGYALFYGRLDVRGAREPFERAFEFANGEIDVLSRYAIFCARTGRFAEARMAIEQASALDPLNASVFRTEGIILFAAREYEKAIAAGRHALSINPKRNSVNGDIGDSYVMLKDLDAARASYEAEKNTLNGLTGLAIVHFLQGQPEAAQASLDGLIAEHGDNALYQKAQVLAQWGRPDDALQTLEEARRLQDSGLVYLLNDPFMDPIRDRPRFQQMLKQAGFV</sequence>
<keyword evidence="2" id="KW-1133">Transmembrane helix</keyword>
<keyword evidence="1" id="KW-0802">TPR repeat</keyword>
<proteinExistence type="predicted"/>
<dbReference type="Gene3D" id="3.40.50.10140">
    <property type="entry name" value="Toll/interleukin-1 receptor homology (TIR) domain"/>
    <property type="match status" value="1"/>
</dbReference>
<dbReference type="PROSITE" id="PS50005">
    <property type="entry name" value="TPR"/>
    <property type="match status" value="1"/>
</dbReference>
<dbReference type="NCBIfam" id="NF047558">
    <property type="entry name" value="TPR_END_plus"/>
    <property type="match status" value="1"/>
</dbReference>
<protein>
    <submittedName>
        <fullName evidence="4">Tetratricopeptide repeat protein</fullName>
    </submittedName>
</protein>